<evidence type="ECO:0000313" key="3">
    <source>
        <dbReference type="EMBL" id="CAL5009420.1"/>
    </source>
</evidence>
<evidence type="ECO:0000259" key="2">
    <source>
        <dbReference type="SMART" id="SM00256"/>
    </source>
</evidence>
<name>A0ABC9BX40_9POAL</name>
<reference evidence="3" key="1">
    <citation type="submission" date="2024-10" db="EMBL/GenBank/DDBJ databases">
        <authorList>
            <person name="Ryan C."/>
        </authorList>
    </citation>
    <scope>NUCLEOTIDE SEQUENCE [LARGE SCALE GENOMIC DNA]</scope>
</reference>
<accession>A0ABC9BX40</accession>
<protein>
    <recommendedName>
        <fullName evidence="2">F-box domain-containing protein</fullName>
    </recommendedName>
</protein>
<dbReference type="InterPro" id="IPR001810">
    <property type="entry name" value="F-box_dom"/>
</dbReference>
<feature type="compositionally biased region" description="Acidic residues" evidence="1">
    <location>
        <begin position="259"/>
        <end position="345"/>
    </location>
</feature>
<evidence type="ECO:0000256" key="1">
    <source>
        <dbReference type="SAM" id="MobiDB-lite"/>
    </source>
</evidence>
<feature type="compositionally biased region" description="Polar residues" evidence="1">
    <location>
        <begin position="442"/>
        <end position="462"/>
    </location>
</feature>
<dbReference type="Proteomes" id="UP001497457">
    <property type="component" value="Chromosome 28b"/>
</dbReference>
<dbReference type="EMBL" id="OZ075138">
    <property type="protein sequence ID" value="CAL5009420.1"/>
    <property type="molecule type" value="Genomic_DNA"/>
</dbReference>
<keyword evidence="4" id="KW-1185">Reference proteome</keyword>
<feature type="region of interest" description="Disordered" evidence="1">
    <location>
        <begin position="250"/>
        <end position="370"/>
    </location>
</feature>
<dbReference type="SUPFAM" id="SSF81383">
    <property type="entry name" value="F-box domain"/>
    <property type="match status" value="1"/>
</dbReference>
<feature type="region of interest" description="Disordered" evidence="1">
    <location>
        <begin position="528"/>
        <end position="586"/>
    </location>
</feature>
<organism evidence="3 4">
    <name type="scientific">Urochloa decumbens</name>
    <dbReference type="NCBI Taxonomy" id="240449"/>
    <lineage>
        <taxon>Eukaryota</taxon>
        <taxon>Viridiplantae</taxon>
        <taxon>Streptophyta</taxon>
        <taxon>Embryophyta</taxon>
        <taxon>Tracheophyta</taxon>
        <taxon>Spermatophyta</taxon>
        <taxon>Magnoliopsida</taxon>
        <taxon>Liliopsida</taxon>
        <taxon>Poales</taxon>
        <taxon>Poaceae</taxon>
        <taxon>PACMAD clade</taxon>
        <taxon>Panicoideae</taxon>
        <taxon>Panicodae</taxon>
        <taxon>Paniceae</taxon>
        <taxon>Melinidinae</taxon>
        <taxon>Urochloa</taxon>
    </lineage>
</organism>
<dbReference type="PANTHER" id="PTHR33110:SF82">
    <property type="entry name" value="OS07G0500250 PROTEIN"/>
    <property type="match status" value="1"/>
</dbReference>
<dbReference type="PANTHER" id="PTHR33110">
    <property type="entry name" value="F-BOX/KELCH-REPEAT PROTEIN-RELATED"/>
    <property type="match status" value="1"/>
</dbReference>
<feature type="region of interest" description="Disordered" evidence="1">
    <location>
        <begin position="419"/>
        <end position="462"/>
    </location>
</feature>
<gene>
    <name evidence="3" type="ORF">URODEC1_LOCUS69482</name>
</gene>
<dbReference type="InterPro" id="IPR005174">
    <property type="entry name" value="KIB1-4_b-propeller"/>
</dbReference>
<dbReference type="InterPro" id="IPR036047">
    <property type="entry name" value="F-box-like_dom_sf"/>
</dbReference>
<feature type="compositionally biased region" description="Acidic residues" evidence="1">
    <location>
        <begin position="528"/>
        <end position="581"/>
    </location>
</feature>
<dbReference type="AlphaFoldDB" id="A0ABC9BX40"/>
<dbReference type="SMART" id="SM00256">
    <property type="entry name" value="FBOX"/>
    <property type="match status" value="1"/>
</dbReference>
<feature type="domain" description="F-box" evidence="2">
    <location>
        <begin position="14"/>
        <end position="54"/>
    </location>
</feature>
<proteinExistence type="predicted"/>
<evidence type="ECO:0000313" key="4">
    <source>
        <dbReference type="Proteomes" id="UP001497457"/>
    </source>
</evidence>
<dbReference type="Pfam" id="PF03478">
    <property type="entry name" value="Beta-prop_KIB1-4"/>
    <property type="match status" value="2"/>
</dbReference>
<sequence>MASAAISSSASELLPELLGHVIAGLPFPADIARFRAVCRSWRSAAREHVRQLPWMVLPDASFCTIAGDNLVRGIPGLPENVTCLGSTADGWLALDCTDDEYRRTPYKDKFVDNNTFPSPRAGAMHRHTYMLHNPFSGETVPLPELDDLVGHVAETFEIRKVLMRSSSPDDVVAVATNNEGCNIILCRPRIKGWWVVPNLRVCDIAFHGGRLYRITPEEALVAFDLSEDEDGMLIVTKLKRVIMQPLAHGEEDPWSSMYDDGDNEDDEDDADEDDDDDNGSDDDEQSGNVEEESDDEASNAQEESDDKNDDDDELSSINEDDDDDSDQDEDEEESSDDDEASDQEVEYNLNGDDRVPDGKTIGTDDTVPYKPKDYISITRRLVESWEGRDLLMVRHHMQAPPHSSAYTRKVELFKADIEGGSPTCRRTRPASAQPPTAGSRLTAPTTFSGELRSGTSSVTTRARLSTSFTPGAKSSTRTPTCCTTPSPARPCLCLSGEDKNGRPIVTSYKRVIKHPLAEDKEDLWSWMDQDDDDSDYDYDSDCSSRDEEEEVSDHDDDLYDSDCSSSDEEEEAPDHEDDLYDDGGVPECDKIVLDDEALNEPRDLITTTWRLVNSRSGEELLMVRHRTQMPPYTRPYTSKVEVFRADIEAGQWVPIAIDHVLPQGEALFHSRSFCKSTRVYGDIKDGCIYTTDMDDVLDTRAGTCTRVRLPPQWRSADTRLLTWLFPPELVV</sequence>
<dbReference type="Gene3D" id="1.20.1280.50">
    <property type="match status" value="1"/>
</dbReference>